<dbReference type="Gene3D" id="1.10.4200.10">
    <property type="entry name" value="Triphosphoribosyl-dephospho-CoA protein"/>
    <property type="match status" value="1"/>
</dbReference>
<proteinExistence type="predicted"/>
<organism evidence="1 2">
    <name type="scientific">Sphaerotilus hippei</name>
    <dbReference type="NCBI Taxonomy" id="744406"/>
    <lineage>
        <taxon>Bacteria</taxon>
        <taxon>Pseudomonadati</taxon>
        <taxon>Pseudomonadota</taxon>
        <taxon>Betaproteobacteria</taxon>
        <taxon>Burkholderiales</taxon>
        <taxon>Sphaerotilaceae</taxon>
        <taxon>Sphaerotilus</taxon>
    </lineage>
</organism>
<keyword evidence="2" id="KW-1185">Reference proteome</keyword>
<name>A0A318GU62_9BURK</name>
<dbReference type="AlphaFoldDB" id="A0A318GU62"/>
<dbReference type="GO" id="GO:0046917">
    <property type="term" value="F:triphosphoribosyl-dephospho-CoA synthase activity"/>
    <property type="evidence" value="ECO:0007669"/>
    <property type="project" value="InterPro"/>
</dbReference>
<dbReference type="EMBL" id="QJJS01000028">
    <property type="protein sequence ID" value="PXW91965.1"/>
    <property type="molecule type" value="Genomic_DNA"/>
</dbReference>
<dbReference type="Proteomes" id="UP000247811">
    <property type="component" value="Unassembled WGS sequence"/>
</dbReference>
<evidence type="ECO:0000313" key="1">
    <source>
        <dbReference type="EMBL" id="PXW91965.1"/>
    </source>
</evidence>
<sequence>MSAVMTPVERPARRARQARQAFLRACHWDVAVRKPGNVSHLSTGHGMQARQFIDSALACADLLCRPGAAVGERIEAAVTATRARVGCNTNLGILLLCAPLARAAEALEGLPADASTLRAAVQWVMAGLTLEDAAAAFRAIARASPGGLGEVQAQDVRQRPGVTLREAMALASGRDRIALQYVTGGAELFDVGLKALAAADPGGGRLGGQGLPATAARPAEAAVVQAVYLAYLASAPDSHIVRKHGPALAQTVMDQAGPWRDRLRDGGALDADPAWVAWDETLKARGLNPGTSADLTVATLMLADLLAWPDAADALA</sequence>
<dbReference type="GO" id="GO:0005524">
    <property type="term" value="F:ATP binding"/>
    <property type="evidence" value="ECO:0007669"/>
    <property type="project" value="InterPro"/>
</dbReference>
<reference evidence="1 2" key="1">
    <citation type="submission" date="2018-05" db="EMBL/GenBank/DDBJ databases">
        <title>Genomic Encyclopedia of Type Strains, Phase IV (KMG-IV): sequencing the most valuable type-strain genomes for metagenomic binning, comparative biology and taxonomic classification.</title>
        <authorList>
            <person name="Goeker M."/>
        </authorList>
    </citation>
    <scope>NUCLEOTIDE SEQUENCE [LARGE SCALE GENOMIC DNA]</scope>
    <source>
        <strain evidence="1 2">DSM 566</strain>
    </source>
</reference>
<evidence type="ECO:0000313" key="2">
    <source>
        <dbReference type="Proteomes" id="UP000247811"/>
    </source>
</evidence>
<dbReference type="InterPro" id="IPR002736">
    <property type="entry name" value="CitG"/>
</dbReference>
<dbReference type="PANTHER" id="PTHR42280:SF1">
    <property type="entry name" value="CITG FAMILY PROTEIN"/>
    <property type="match status" value="1"/>
</dbReference>
<dbReference type="Pfam" id="PF01874">
    <property type="entry name" value="CitG"/>
    <property type="match status" value="1"/>
</dbReference>
<protein>
    <submittedName>
        <fullName evidence="1">Triphosphoribosyl-dephospho-CoA synthase</fullName>
    </submittedName>
</protein>
<accession>A0A318GU62</accession>
<gene>
    <name evidence="1" type="ORF">C7444_12812</name>
</gene>
<dbReference type="PANTHER" id="PTHR42280">
    <property type="entry name" value="CITG FAMILY PROTEIN"/>
    <property type="match status" value="1"/>
</dbReference>
<comment type="caution">
    <text evidence="1">The sequence shown here is derived from an EMBL/GenBank/DDBJ whole genome shotgun (WGS) entry which is preliminary data.</text>
</comment>